<keyword evidence="5" id="KW-1185">Reference proteome</keyword>
<dbReference type="EMBL" id="CP022684">
    <property type="protein sequence ID" value="AUM14181.1"/>
    <property type="molecule type" value="Genomic_DNA"/>
</dbReference>
<dbReference type="SUPFAM" id="SSF46689">
    <property type="entry name" value="Homeodomain-like"/>
    <property type="match status" value="1"/>
</dbReference>
<dbReference type="Proteomes" id="UP000235116">
    <property type="component" value="Chromosome"/>
</dbReference>
<dbReference type="PRINTS" id="PR00455">
    <property type="entry name" value="HTHTETR"/>
</dbReference>
<evidence type="ECO:0000256" key="1">
    <source>
        <dbReference type="ARBA" id="ARBA00023125"/>
    </source>
</evidence>
<dbReference type="AlphaFoldDB" id="A0A2K9LPW3"/>
<dbReference type="PANTHER" id="PTHR43479">
    <property type="entry name" value="ACREF/ENVCD OPERON REPRESSOR-RELATED"/>
    <property type="match status" value="1"/>
</dbReference>
<dbReference type="RefSeq" id="WP_101895555.1">
    <property type="nucleotide sequence ID" value="NZ_CP022684.1"/>
</dbReference>
<dbReference type="InterPro" id="IPR050624">
    <property type="entry name" value="HTH-type_Tx_Regulator"/>
</dbReference>
<dbReference type="Gene3D" id="1.10.357.10">
    <property type="entry name" value="Tetracycline Repressor, domain 2"/>
    <property type="match status" value="1"/>
</dbReference>
<evidence type="ECO:0000313" key="4">
    <source>
        <dbReference type="EMBL" id="AUM14181.1"/>
    </source>
</evidence>
<evidence type="ECO:0000259" key="3">
    <source>
        <dbReference type="PROSITE" id="PS50977"/>
    </source>
</evidence>
<keyword evidence="1 2" id="KW-0238">DNA-binding</keyword>
<dbReference type="Pfam" id="PF00440">
    <property type="entry name" value="TetR_N"/>
    <property type="match status" value="1"/>
</dbReference>
<dbReference type="PANTHER" id="PTHR43479:SF11">
    <property type="entry name" value="ACREF_ENVCD OPERON REPRESSOR-RELATED"/>
    <property type="match status" value="1"/>
</dbReference>
<dbReference type="GO" id="GO:0003677">
    <property type="term" value="F:DNA binding"/>
    <property type="evidence" value="ECO:0007669"/>
    <property type="project" value="UniProtKB-UniRule"/>
</dbReference>
<evidence type="ECO:0000256" key="2">
    <source>
        <dbReference type="PROSITE-ProRule" id="PRU00335"/>
    </source>
</evidence>
<evidence type="ECO:0000313" key="5">
    <source>
        <dbReference type="Proteomes" id="UP000235116"/>
    </source>
</evidence>
<proteinExistence type="predicted"/>
<dbReference type="InterPro" id="IPR001647">
    <property type="entry name" value="HTH_TetR"/>
</dbReference>
<feature type="domain" description="HTH tetR-type" evidence="3">
    <location>
        <begin position="14"/>
        <end position="74"/>
    </location>
</feature>
<dbReference type="OrthoDB" id="8535430at2"/>
<accession>A0A2K9LPW3</accession>
<organism evidence="4 5">
    <name type="scientific">Ketobacter alkanivorans</name>
    <dbReference type="NCBI Taxonomy" id="1917421"/>
    <lineage>
        <taxon>Bacteria</taxon>
        <taxon>Pseudomonadati</taxon>
        <taxon>Pseudomonadota</taxon>
        <taxon>Gammaproteobacteria</taxon>
        <taxon>Pseudomonadales</taxon>
        <taxon>Ketobacteraceae</taxon>
        <taxon>Ketobacter</taxon>
    </lineage>
</organism>
<sequence length="212" mass="23302">MAKEPLTRGHKKKARTRQALVEAALRIYAQKGIGELALKELAIEANVSNGTVYNYFRTREEVLEAVGLELAEDLSRQISILSEAVENGAHRVSIGIRVFMRKAEEDADWARSVIRVFQLDRGMRSAVAFNLRKDLQTAKNQKLFTYECEAAAMTLVASVTIGAMTTIVDGLAAPNFERIIVKMVLMGLGMSTSSADKITAMNLPRQAEAPSS</sequence>
<dbReference type="KEGG" id="kak:Kalk_17905"/>
<gene>
    <name evidence="4" type="ORF">Kalk_17905</name>
</gene>
<name>A0A2K9LPW3_9GAMM</name>
<protein>
    <submittedName>
        <fullName evidence="4">TetR family transcriptional regulator</fullName>
    </submittedName>
</protein>
<reference evidence="5" key="1">
    <citation type="submission" date="2017-08" db="EMBL/GenBank/DDBJ databases">
        <title>Direct submision.</title>
        <authorList>
            <person name="Kim S.-J."/>
            <person name="Rhee S.-K."/>
        </authorList>
    </citation>
    <scope>NUCLEOTIDE SEQUENCE [LARGE SCALE GENOMIC DNA]</scope>
    <source>
        <strain evidence="5">GI5</strain>
    </source>
</reference>
<dbReference type="PROSITE" id="PS50977">
    <property type="entry name" value="HTH_TETR_2"/>
    <property type="match status" value="1"/>
</dbReference>
<dbReference type="InterPro" id="IPR009057">
    <property type="entry name" value="Homeodomain-like_sf"/>
</dbReference>
<feature type="DNA-binding region" description="H-T-H motif" evidence="2">
    <location>
        <begin position="37"/>
        <end position="56"/>
    </location>
</feature>